<proteinExistence type="inferred from homology"/>
<name>A0A6G1J022_9PLEO</name>
<gene>
    <name evidence="7" type="ORF">K458DRAFT_443373</name>
</gene>
<evidence type="ECO:0000256" key="4">
    <source>
        <dbReference type="ARBA" id="ARBA00023002"/>
    </source>
</evidence>
<keyword evidence="2" id="KW-0285">Flavoprotein</keyword>
<dbReference type="PANTHER" id="PTHR42973:SF34">
    <property type="entry name" value="FAD BINDING DOMAIN PROTEIN (AFU_ORTHOLOGUE AFUA_3G02770)"/>
    <property type="match status" value="1"/>
</dbReference>
<sequence length="484" mass="51724">MKVVFLVSLGALAAGILAQTGSTVFEKPNFNVTEALLDIGFNVSAISVLAGLAEQSLLTACSIACTSLNVIYSIAKVFIEVSALVLLPRLTGCPFTVKAGGHTAFAGSSSIEGGITVALESKNAITVSSDKKVASIGPGNVWLNAYQTLEQYRLAVMSTIGVPGLVLGGGISCFVNKFGWACANMASYEVVTASGIVITASITSHSDLYWALRGGGSNFGIIAKFNLNTFPQRSLWGDSRLYTPESFSQAVEASFGYLLPMGNVVTAQLQYGKPDPKSTIFNERRTLPALQDTTGVVILPQLNQNLGESAPEGTFRQTYWDVSFKLDRALMGFIVGKFFELVPGVLDVEGLLPPAAIQLITQRQLDGMKKNGGNSLGLDTSGGPRFIFNLAITWSKAEDEPRMINFCSDVIKAAKAEAQRLGADNDFIYMNYALQYQDPLGSYGAANLNKLRPVAAKYDPTAVFQKLLPGYFRLYGGAPNPNLP</sequence>
<dbReference type="Proteomes" id="UP000799291">
    <property type="component" value="Unassembled WGS sequence"/>
</dbReference>
<evidence type="ECO:0000256" key="1">
    <source>
        <dbReference type="ARBA" id="ARBA00005466"/>
    </source>
</evidence>
<dbReference type="PROSITE" id="PS51387">
    <property type="entry name" value="FAD_PCMH"/>
    <property type="match status" value="1"/>
</dbReference>
<keyword evidence="3" id="KW-0274">FAD</keyword>
<evidence type="ECO:0000256" key="2">
    <source>
        <dbReference type="ARBA" id="ARBA00022630"/>
    </source>
</evidence>
<accession>A0A6G1J022</accession>
<dbReference type="Pfam" id="PF01565">
    <property type="entry name" value="FAD_binding_4"/>
    <property type="match status" value="1"/>
</dbReference>
<dbReference type="EMBL" id="MU005583">
    <property type="protein sequence ID" value="KAF2683857.1"/>
    <property type="molecule type" value="Genomic_DNA"/>
</dbReference>
<evidence type="ECO:0000256" key="5">
    <source>
        <dbReference type="SAM" id="SignalP"/>
    </source>
</evidence>
<dbReference type="InterPro" id="IPR050416">
    <property type="entry name" value="FAD-linked_Oxidoreductase"/>
</dbReference>
<dbReference type="InterPro" id="IPR036318">
    <property type="entry name" value="FAD-bd_PCMH-like_sf"/>
</dbReference>
<dbReference type="InterPro" id="IPR016166">
    <property type="entry name" value="FAD-bd_PCMH"/>
</dbReference>
<reference evidence="7" key="1">
    <citation type="journal article" date="2020" name="Stud. Mycol.">
        <title>101 Dothideomycetes genomes: a test case for predicting lifestyles and emergence of pathogens.</title>
        <authorList>
            <person name="Haridas S."/>
            <person name="Albert R."/>
            <person name="Binder M."/>
            <person name="Bloem J."/>
            <person name="Labutti K."/>
            <person name="Salamov A."/>
            <person name="Andreopoulos B."/>
            <person name="Baker S."/>
            <person name="Barry K."/>
            <person name="Bills G."/>
            <person name="Bluhm B."/>
            <person name="Cannon C."/>
            <person name="Castanera R."/>
            <person name="Culley D."/>
            <person name="Daum C."/>
            <person name="Ezra D."/>
            <person name="Gonzalez J."/>
            <person name="Henrissat B."/>
            <person name="Kuo A."/>
            <person name="Liang C."/>
            <person name="Lipzen A."/>
            <person name="Lutzoni F."/>
            <person name="Magnuson J."/>
            <person name="Mondo S."/>
            <person name="Nolan M."/>
            <person name="Ohm R."/>
            <person name="Pangilinan J."/>
            <person name="Park H.-J."/>
            <person name="Ramirez L."/>
            <person name="Alfaro M."/>
            <person name="Sun H."/>
            <person name="Tritt A."/>
            <person name="Yoshinaga Y."/>
            <person name="Zwiers L.-H."/>
            <person name="Turgeon B."/>
            <person name="Goodwin S."/>
            <person name="Spatafora J."/>
            <person name="Crous P."/>
            <person name="Grigoriev I."/>
        </authorList>
    </citation>
    <scope>NUCLEOTIDE SEQUENCE</scope>
    <source>
        <strain evidence="7">CBS 122367</strain>
    </source>
</reference>
<dbReference type="GO" id="GO:0071949">
    <property type="term" value="F:FAD binding"/>
    <property type="evidence" value="ECO:0007669"/>
    <property type="project" value="InterPro"/>
</dbReference>
<dbReference type="OrthoDB" id="2151789at2759"/>
<keyword evidence="8" id="KW-1185">Reference proteome</keyword>
<dbReference type="Gene3D" id="3.30.465.10">
    <property type="match status" value="1"/>
</dbReference>
<feature type="signal peptide" evidence="5">
    <location>
        <begin position="1"/>
        <end position="18"/>
    </location>
</feature>
<evidence type="ECO:0000259" key="6">
    <source>
        <dbReference type="PROSITE" id="PS51387"/>
    </source>
</evidence>
<evidence type="ECO:0000256" key="3">
    <source>
        <dbReference type="ARBA" id="ARBA00022827"/>
    </source>
</evidence>
<feature type="chain" id="PRO_5026128412" evidence="5">
    <location>
        <begin position="19"/>
        <end position="484"/>
    </location>
</feature>
<organism evidence="7 8">
    <name type="scientific">Lentithecium fluviatile CBS 122367</name>
    <dbReference type="NCBI Taxonomy" id="1168545"/>
    <lineage>
        <taxon>Eukaryota</taxon>
        <taxon>Fungi</taxon>
        <taxon>Dikarya</taxon>
        <taxon>Ascomycota</taxon>
        <taxon>Pezizomycotina</taxon>
        <taxon>Dothideomycetes</taxon>
        <taxon>Pleosporomycetidae</taxon>
        <taxon>Pleosporales</taxon>
        <taxon>Massarineae</taxon>
        <taxon>Lentitheciaceae</taxon>
        <taxon>Lentithecium</taxon>
    </lineage>
</organism>
<dbReference type="InterPro" id="IPR016169">
    <property type="entry name" value="FAD-bd_PCMH_sub2"/>
</dbReference>
<evidence type="ECO:0000313" key="8">
    <source>
        <dbReference type="Proteomes" id="UP000799291"/>
    </source>
</evidence>
<comment type="similarity">
    <text evidence="1">Belongs to the oxygen-dependent FAD-linked oxidoreductase family.</text>
</comment>
<dbReference type="PANTHER" id="PTHR42973">
    <property type="entry name" value="BINDING OXIDOREDUCTASE, PUTATIVE (AFU_ORTHOLOGUE AFUA_1G17690)-RELATED"/>
    <property type="match status" value="1"/>
</dbReference>
<keyword evidence="5" id="KW-0732">Signal</keyword>
<keyword evidence="4" id="KW-0560">Oxidoreductase</keyword>
<feature type="domain" description="FAD-binding PCMH-type" evidence="6">
    <location>
        <begin position="63"/>
        <end position="232"/>
    </location>
</feature>
<evidence type="ECO:0000313" key="7">
    <source>
        <dbReference type="EMBL" id="KAF2683857.1"/>
    </source>
</evidence>
<dbReference type="AlphaFoldDB" id="A0A6G1J022"/>
<protein>
    <submittedName>
        <fullName evidence="7">FAD-binding domain-containing protein</fullName>
    </submittedName>
</protein>
<dbReference type="SUPFAM" id="SSF56176">
    <property type="entry name" value="FAD-binding/transporter-associated domain-like"/>
    <property type="match status" value="1"/>
</dbReference>
<dbReference type="GO" id="GO:0016491">
    <property type="term" value="F:oxidoreductase activity"/>
    <property type="evidence" value="ECO:0007669"/>
    <property type="project" value="UniProtKB-KW"/>
</dbReference>
<dbReference type="InterPro" id="IPR006094">
    <property type="entry name" value="Oxid_FAD_bind_N"/>
</dbReference>